<evidence type="ECO:0000313" key="1">
    <source>
        <dbReference type="Ensembl" id="ENSNMLP00000011876.1"/>
    </source>
</evidence>
<keyword evidence="2" id="KW-1185">Reference proteome</keyword>
<reference evidence="1" key="2">
    <citation type="submission" date="2025-09" db="UniProtKB">
        <authorList>
            <consortium name="Ensembl"/>
        </authorList>
    </citation>
    <scope>IDENTIFICATION</scope>
</reference>
<organism evidence="1 2">
    <name type="scientific">Neogobius melanostomus</name>
    <name type="common">round goby</name>
    <dbReference type="NCBI Taxonomy" id="47308"/>
    <lineage>
        <taxon>Eukaryota</taxon>
        <taxon>Metazoa</taxon>
        <taxon>Chordata</taxon>
        <taxon>Craniata</taxon>
        <taxon>Vertebrata</taxon>
        <taxon>Euteleostomi</taxon>
        <taxon>Actinopterygii</taxon>
        <taxon>Neopterygii</taxon>
        <taxon>Teleostei</taxon>
        <taxon>Neoteleostei</taxon>
        <taxon>Acanthomorphata</taxon>
        <taxon>Gobiaria</taxon>
        <taxon>Gobiiformes</taxon>
        <taxon>Gobioidei</taxon>
        <taxon>Gobiidae</taxon>
        <taxon>Benthophilinae</taxon>
        <taxon>Neogobiini</taxon>
        <taxon>Neogobius</taxon>
    </lineage>
</organism>
<sequence>MLIRTILRYSLFGNDQEQKVLALTTSVIGTGVLATIKPIVFSVVPRCRELSTTLLHMIPENHILLAKLCAFYPGSSSEINRLHERYGLPSLEECQTLAEEAMTEGDLFSSIKYHLLSPEPDTVDIIFGLLTSTPSIFIHIFPMLHTECATIQDSLYCQYLHVQTTKKLKYCTPVHSVYSHTQTHKRFKMLVARWNIRALPEH</sequence>
<dbReference type="Ensembl" id="ENSNMLT00000013444.1">
    <property type="protein sequence ID" value="ENSNMLP00000011876.1"/>
    <property type="gene ID" value="ENSNMLG00000008146.1"/>
</dbReference>
<dbReference type="Proteomes" id="UP000694523">
    <property type="component" value="Unplaced"/>
</dbReference>
<proteinExistence type="predicted"/>
<accession>A0A8C6T2D6</accession>
<reference evidence="1" key="1">
    <citation type="submission" date="2025-08" db="UniProtKB">
        <authorList>
            <consortium name="Ensembl"/>
        </authorList>
    </citation>
    <scope>IDENTIFICATION</scope>
</reference>
<evidence type="ECO:0000313" key="2">
    <source>
        <dbReference type="Proteomes" id="UP000694523"/>
    </source>
</evidence>
<protein>
    <submittedName>
        <fullName evidence="1">Uncharacterized protein</fullName>
    </submittedName>
</protein>
<dbReference type="AlphaFoldDB" id="A0A8C6T2D6"/>
<name>A0A8C6T2D6_9GOBI</name>